<keyword evidence="1" id="KW-0812">Transmembrane</keyword>
<evidence type="ECO:0008006" key="4">
    <source>
        <dbReference type="Google" id="ProtNLM"/>
    </source>
</evidence>
<feature type="transmembrane region" description="Helical" evidence="1">
    <location>
        <begin position="40"/>
        <end position="58"/>
    </location>
</feature>
<keyword evidence="3" id="KW-1185">Reference proteome</keyword>
<reference evidence="3" key="1">
    <citation type="journal article" date="2019" name="Int. J. Syst. Evol. Microbiol.">
        <title>The Global Catalogue of Microorganisms (GCM) 10K type strain sequencing project: providing services to taxonomists for standard genome sequencing and annotation.</title>
        <authorList>
            <consortium name="The Broad Institute Genomics Platform"/>
            <consortium name="The Broad Institute Genome Sequencing Center for Infectious Disease"/>
            <person name="Wu L."/>
            <person name="Ma J."/>
        </authorList>
    </citation>
    <scope>NUCLEOTIDE SEQUENCE [LARGE SCALE GENOMIC DNA]</scope>
    <source>
        <strain evidence="3">JCM 17810</strain>
    </source>
</reference>
<name>A0ABP8KWR5_9MICO</name>
<gene>
    <name evidence="2" type="ORF">GCM10023169_07590</name>
</gene>
<dbReference type="RefSeq" id="WP_345215148.1">
    <property type="nucleotide sequence ID" value="NZ_BAABGN010000002.1"/>
</dbReference>
<comment type="caution">
    <text evidence="2">The sequence shown here is derived from an EMBL/GenBank/DDBJ whole genome shotgun (WGS) entry which is preliminary data.</text>
</comment>
<dbReference type="Proteomes" id="UP001500622">
    <property type="component" value="Unassembled WGS sequence"/>
</dbReference>
<feature type="transmembrane region" description="Helical" evidence="1">
    <location>
        <begin position="181"/>
        <end position="199"/>
    </location>
</feature>
<feature type="transmembrane region" description="Helical" evidence="1">
    <location>
        <begin position="220"/>
        <end position="241"/>
    </location>
</feature>
<organism evidence="2 3">
    <name type="scientific">Georgenia halophila</name>
    <dbReference type="NCBI Taxonomy" id="620889"/>
    <lineage>
        <taxon>Bacteria</taxon>
        <taxon>Bacillati</taxon>
        <taxon>Actinomycetota</taxon>
        <taxon>Actinomycetes</taxon>
        <taxon>Micrococcales</taxon>
        <taxon>Bogoriellaceae</taxon>
        <taxon>Georgenia</taxon>
    </lineage>
</organism>
<proteinExistence type="predicted"/>
<keyword evidence="1" id="KW-1133">Transmembrane helix</keyword>
<evidence type="ECO:0000313" key="3">
    <source>
        <dbReference type="Proteomes" id="UP001500622"/>
    </source>
</evidence>
<feature type="transmembrane region" description="Helical" evidence="1">
    <location>
        <begin position="279"/>
        <end position="297"/>
    </location>
</feature>
<keyword evidence="1" id="KW-0472">Membrane</keyword>
<feature type="transmembrane region" description="Helical" evidence="1">
    <location>
        <begin position="122"/>
        <end position="146"/>
    </location>
</feature>
<evidence type="ECO:0000313" key="2">
    <source>
        <dbReference type="EMBL" id="GAA4418249.1"/>
    </source>
</evidence>
<protein>
    <recommendedName>
        <fullName evidence="4">Cytochrome c oxidase assembly protein</fullName>
    </recommendedName>
</protein>
<sequence>MNLSLLDSFGPALLGLLAALAVWAVRARFRSSRPVVPGGVRGWTLAGVLLGVGIVLLQRALYLPGAPLMRAVAGPVEHWFVIFTTPLVAGLAAVALLALPVVRRSGAGSADLARRTLTSFGARWWFVTLAALVAVMTLVTVMAGSVSSPDEQGRYTRYLVDVGPAGIWTSIYGWHYSVPCLVLTALLVSTALIGIQLAARPPMTPDRENDVANRRWRTRNIMAVTSGALLLHLAAVLRSLAGAAFTHGGVSTEQGWFRIGSTFAALEQPLWVAETIAELVGWLLWFTVLLAAVTALRSQTASQSRTRPRA</sequence>
<feature type="transmembrane region" description="Helical" evidence="1">
    <location>
        <begin position="79"/>
        <end position="102"/>
    </location>
</feature>
<accession>A0ABP8KWR5</accession>
<dbReference type="EMBL" id="BAABGN010000002">
    <property type="protein sequence ID" value="GAA4418249.1"/>
    <property type="molecule type" value="Genomic_DNA"/>
</dbReference>
<evidence type="ECO:0000256" key="1">
    <source>
        <dbReference type="SAM" id="Phobius"/>
    </source>
</evidence>